<evidence type="ECO:0000313" key="2">
    <source>
        <dbReference type="Proteomes" id="UP001632037"/>
    </source>
</evidence>
<dbReference type="Proteomes" id="UP001632037">
    <property type="component" value="Unassembled WGS sequence"/>
</dbReference>
<accession>A0ABD3FRF9</accession>
<protein>
    <submittedName>
        <fullName evidence="1">Uncharacterized protein</fullName>
    </submittedName>
</protein>
<comment type="caution">
    <text evidence="1">The sequence shown here is derived from an EMBL/GenBank/DDBJ whole genome shotgun (WGS) entry which is preliminary data.</text>
</comment>
<organism evidence="1 2">
    <name type="scientific">Phytophthora oleae</name>
    <dbReference type="NCBI Taxonomy" id="2107226"/>
    <lineage>
        <taxon>Eukaryota</taxon>
        <taxon>Sar</taxon>
        <taxon>Stramenopiles</taxon>
        <taxon>Oomycota</taxon>
        <taxon>Peronosporomycetes</taxon>
        <taxon>Peronosporales</taxon>
        <taxon>Peronosporaceae</taxon>
        <taxon>Phytophthora</taxon>
    </lineage>
</organism>
<dbReference type="EMBL" id="JBIMZQ010000010">
    <property type="protein sequence ID" value="KAL3668911.1"/>
    <property type="molecule type" value="Genomic_DNA"/>
</dbReference>
<sequence>MDKHRADEANGFKSTFVEDEIGELRKYIVEMMHAEMKLMESIKLNEGNVAAANTRIKHFKELIIQERARFKTLKKELEGDVNELKALEGKQSGEK</sequence>
<gene>
    <name evidence="1" type="ORF">V7S43_006200</name>
</gene>
<dbReference type="AlphaFoldDB" id="A0ABD3FRF9"/>
<reference evidence="1 2" key="1">
    <citation type="submission" date="2024-09" db="EMBL/GenBank/DDBJ databases">
        <title>Genome sequencing and assembly of Phytophthora oleae, isolate VK10A, causative agent of rot of olive drupes.</title>
        <authorList>
            <person name="Conti Taguali S."/>
            <person name="Riolo M."/>
            <person name="La Spada F."/>
            <person name="Cacciola S.O."/>
            <person name="Dionisio G."/>
        </authorList>
    </citation>
    <scope>NUCLEOTIDE SEQUENCE [LARGE SCALE GENOMIC DNA]</scope>
    <source>
        <strain evidence="1 2">VK10A</strain>
    </source>
</reference>
<evidence type="ECO:0000313" key="1">
    <source>
        <dbReference type="EMBL" id="KAL3668911.1"/>
    </source>
</evidence>
<keyword evidence="2" id="KW-1185">Reference proteome</keyword>
<name>A0ABD3FRF9_9STRA</name>
<proteinExistence type="predicted"/>